<dbReference type="PANTHER" id="PTHR43217">
    <property type="entry name" value="SUCCINATE SEMIALDEHYDE DEHYDROGENASE [NAD(P)+] SAD"/>
    <property type="match status" value="1"/>
</dbReference>
<evidence type="ECO:0000259" key="4">
    <source>
        <dbReference type="Pfam" id="PF00171"/>
    </source>
</evidence>
<evidence type="ECO:0000313" key="6">
    <source>
        <dbReference type="Proteomes" id="UP000428260"/>
    </source>
</evidence>
<dbReference type="InterPro" id="IPR047110">
    <property type="entry name" value="GABD/Sad-like"/>
</dbReference>
<dbReference type="GO" id="GO:0004030">
    <property type="term" value="F:aldehyde dehydrogenase [NAD(P)+] activity"/>
    <property type="evidence" value="ECO:0007669"/>
    <property type="project" value="InterPro"/>
</dbReference>
<dbReference type="Gene3D" id="3.40.605.10">
    <property type="entry name" value="Aldehyde Dehydrogenase, Chain A, domain 1"/>
    <property type="match status" value="1"/>
</dbReference>
<evidence type="ECO:0000256" key="3">
    <source>
        <dbReference type="ARBA" id="ARBA00023002"/>
    </source>
</evidence>
<dbReference type="Proteomes" id="UP000428260">
    <property type="component" value="Chromosome"/>
</dbReference>
<dbReference type="Pfam" id="PF00171">
    <property type="entry name" value="Aldedh"/>
    <property type="match status" value="1"/>
</dbReference>
<dbReference type="PANTHER" id="PTHR43217:SF1">
    <property type="entry name" value="SUCCINATE SEMIALDEHYDE DEHYDROGENASE [NAD(P)+] SAD"/>
    <property type="match status" value="1"/>
</dbReference>
<evidence type="ECO:0000256" key="1">
    <source>
        <dbReference type="ARBA" id="ARBA00009986"/>
    </source>
</evidence>
<keyword evidence="3" id="KW-0560">Oxidoreductase</keyword>
<dbReference type="KEGG" id="mcos:GM418_04565"/>
<keyword evidence="6" id="KW-1185">Reference proteome</keyword>
<dbReference type="InterPro" id="IPR016163">
    <property type="entry name" value="Ald_DH_C"/>
</dbReference>
<dbReference type="AlphaFoldDB" id="A0A6I6JJB3"/>
<keyword evidence="2" id="KW-0521">NADP</keyword>
<evidence type="ECO:0000256" key="2">
    <source>
        <dbReference type="ARBA" id="ARBA00022857"/>
    </source>
</evidence>
<feature type="domain" description="Aldehyde dehydrogenase" evidence="4">
    <location>
        <begin position="3"/>
        <end position="448"/>
    </location>
</feature>
<dbReference type="InterPro" id="IPR044148">
    <property type="entry name" value="ALDH_GabD1-like"/>
</dbReference>
<protein>
    <submittedName>
        <fullName evidence="5">Aldehyde dehydrogenase family protein</fullName>
    </submittedName>
</protein>
<comment type="similarity">
    <text evidence="1">Belongs to the aldehyde dehydrogenase family.</text>
</comment>
<dbReference type="FunFam" id="3.40.605.10:FF:000012">
    <property type="entry name" value="NAD-dependent succinate-semialdehyde dehydrogenase"/>
    <property type="match status" value="1"/>
</dbReference>
<proteinExistence type="inferred from homology"/>
<organism evidence="5 6">
    <name type="scientific">Maribellus comscasis</name>
    <dbReference type="NCBI Taxonomy" id="2681766"/>
    <lineage>
        <taxon>Bacteria</taxon>
        <taxon>Pseudomonadati</taxon>
        <taxon>Bacteroidota</taxon>
        <taxon>Bacteroidia</taxon>
        <taxon>Marinilabiliales</taxon>
        <taxon>Prolixibacteraceae</taxon>
        <taxon>Maribellus</taxon>
    </lineage>
</organism>
<dbReference type="InterPro" id="IPR015590">
    <property type="entry name" value="Aldehyde_DH_dom"/>
</dbReference>
<dbReference type="RefSeq" id="WP_158863604.1">
    <property type="nucleotide sequence ID" value="NZ_CP046401.1"/>
</dbReference>
<name>A0A6I6JJB3_9BACT</name>
<sequence>MTLKSINPYTGKVIQEFETFSDTEINEALENSVEAFDEWIRTTFEYRKKLMLKVADLLKESNSLLAQTITKEMGKTKAEATAEIEKCVWVCEHYAENAESMLHREAVATDAHMAFVQFEPLGTILGVMPWNFPFWQVFRFAAPTLMAGNVIVLKHASNVQISARAIQGIFEKAGFPSGVFQNLVIGSEKVKDIVEHKAVKAISLTGSEQAGAEVAQLAGKNIKKTVLELGGNNSFIVLEDAEIDKAVEIGLKARMQNAGQSCIAAKRFIVHKNISEEFIEKFRKAINKLSFGDPFNMQSDIGPLSSKKQAEVVTQQVRKSVEMGAKVIAGDMPEGALYPPTLVIGVKPGMPLFEEEVFGPVAPIIIAQDTEEAIYLSNLSNYGLGVSLFTNNLEKAEELIPEFEDGAVFVNALVKSHPRLPFGGTKQSGYGRELALNGIREFVNVKTVYIDKFQDIRTDKKRTAISMGTPG</sequence>
<dbReference type="EMBL" id="CP046401">
    <property type="protein sequence ID" value="QGY42955.1"/>
    <property type="molecule type" value="Genomic_DNA"/>
</dbReference>
<evidence type="ECO:0000313" key="5">
    <source>
        <dbReference type="EMBL" id="QGY42955.1"/>
    </source>
</evidence>
<dbReference type="GO" id="GO:0004777">
    <property type="term" value="F:succinate-semialdehyde dehydrogenase (NAD+) activity"/>
    <property type="evidence" value="ECO:0007669"/>
    <property type="project" value="TreeGrafter"/>
</dbReference>
<accession>A0A6I6JJB3</accession>
<gene>
    <name evidence="5" type="ORF">GM418_04565</name>
</gene>
<dbReference type="Gene3D" id="3.40.309.10">
    <property type="entry name" value="Aldehyde Dehydrogenase, Chain A, domain 2"/>
    <property type="match status" value="1"/>
</dbReference>
<dbReference type="InterPro" id="IPR016161">
    <property type="entry name" value="Ald_DH/histidinol_DH"/>
</dbReference>
<dbReference type="SUPFAM" id="SSF53720">
    <property type="entry name" value="ALDH-like"/>
    <property type="match status" value="1"/>
</dbReference>
<dbReference type="InterPro" id="IPR016162">
    <property type="entry name" value="Ald_DH_N"/>
</dbReference>
<reference evidence="5 6" key="1">
    <citation type="submission" date="2019-11" db="EMBL/GenBank/DDBJ databases">
        <authorList>
            <person name="Zheng R.K."/>
            <person name="Sun C.M."/>
        </authorList>
    </citation>
    <scope>NUCLEOTIDE SEQUENCE [LARGE SCALE GENOMIC DNA]</scope>
    <source>
        <strain evidence="5 6">WC007</strain>
    </source>
</reference>
<dbReference type="CDD" id="cd07100">
    <property type="entry name" value="ALDH_SSADH1_GabD1"/>
    <property type="match status" value="1"/>
</dbReference>